<organism evidence="2 3">
    <name type="scientific">Pristionchus mayeri</name>
    <dbReference type="NCBI Taxonomy" id="1317129"/>
    <lineage>
        <taxon>Eukaryota</taxon>
        <taxon>Metazoa</taxon>
        <taxon>Ecdysozoa</taxon>
        <taxon>Nematoda</taxon>
        <taxon>Chromadorea</taxon>
        <taxon>Rhabditida</taxon>
        <taxon>Rhabditina</taxon>
        <taxon>Diplogasteromorpha</taxon>
        <taxon>Diplogasteroidea</taxon>
        <taxon>Neodiplogasteridae</taxon>
        <taxon>Pristionchus</taxon>
    </lineage>
</organism>
<dbReference type="Proteomes" id="UP001328107">
    <property type="component" value="Unassembled WGS sequence"/>
</dbReference>
<dbReference type="GO" id="GO:0008528">
    <property type="term" value="F:G protein-coupled peptide receptor activity"/>
    <property type="evidence" value="ECO:0007669"/>
    <property type="project" value="TreeGrafter"/>
</dbReference>
<dbReference type="GO" id="GO:0005886">
    <property type="term" value="C:plasma membrane"/>
    <property type="evidence" value="ECO:0007669"/>
    <property type="project" value="TreeGrafter"/>
</dbReference>
<proteinExistence type="predicted"/>
<evidence type="ECO:0000313" key="3">
    <source>
        <dbReference type="Proteomes" id="UP001328107"/>
    </source>
</evidence>
<dbReference type="InterPro" id="IPR053219">
    <property type="entry name" value="GPCR_Dmsr-1"/>
</dbReference>
<evidence type="ECO:0008006" key="4">
    <source>
        <dbReference type="Google" id="ProtNLM"/>
    </source>
</evidence>
<accession>A0AAN5CRD1</accession>
<gene>
    <name evidence="2" type="ORF">PMAYCL1PPCAC_19518</name>
</gene>
<name>A0AAN5CRD1_9BILA</name>
<feature type="transmembrane region" description="Helical" evidence="1">
    <location>
        <begin position="56"/>
        <end position="76"/>
    </location>
</feature>
<feature type="non-terminal residue" evidence="2">
    <location>
        <position position="1"/>
    </location>
</feature>
<dbReference type="EMBL" id="BTRK01000004">
    <property type="protein sequence ID" value="GMR49323.1"/>
    <property type="molecule type" value="Genomic_DNA"/>
</dbReference>
<dbReference type="PANTHER" id="PTHR46273:SF14">
    <property type="entry name" value="G-PROTEIN COUPLED RECEPTOR DMSR-1"/>
    <property type="match status" value="1"/>
</dbReference>
<comment type="caution">
    <text evidence="2">The sequence shown here is derived from an EMBL/GenBank/DDBJ whole genome shotgun (WGS) entry which is preliminary data.</text>
</comment>
<sequence length="144" mass="16500">LLFPCQRMDYYDDFEYYGDYDGMCPSLFSFTITHSEDIIRSFKQVHTISNDVSNKVLLFFAPFVIIANILSAGVLLTKELRNPYNSLLSLMCIEVAAPLLISTSLAYRKLIFPECSVYTLTYSLAMHSLISIVSWTPFRATYTF</sequence>
<reference evidence="3" key="1">
    <citation type="submission" date="2022-10" db="EMBL/GenBank/DDBJ databases">
        <title>Genome assembly of Pristionchus species.</title>
        <authorList>
            <person name="Yoshida K."/>
            <person name="Sommer R.J."/>
        </authorList>
    </citation>
    <scope>NUCLEOTIDE SEQUENCE [LARGE SCALE GENOMIC DNA]</scope>
    <source>
        <strain evidence="3">RS5460</strain>
    </source>
</reference>
<feature type="transmembrane region" description="Helical" evidence="1">
    <location>
        <begin position="88"/>
        <end position="107"/>
    </location>
</feature>
<dbReference type="AlphaFoldDB" id="A0AAN5CRD1"/>
<keyword evidence="1" id="KW-1133">Transmembrane helix</keyword>
<feature type="non-terminal residue" evidence="2">
    <location>
        <position position="144"/>
    </location>
</feature>
<evidence type="ECO:0000256" key="1">
    <source>
        <dbReference type="SAM" id="Phobius"/>
    </source>
</evidence>
<keyword evidence="1" id="KW-0472">Membrane</keyword>
<keyword evidence="1" id="KW-0812">Transmembrane</keyword>
<evidence type="ECO:0000313" key="2">
    <source>
        <dbReference type="EMBL" id="GMR49323.1"/>
    </source>
</evidence>
<keyword evidence="3" id="KW-1185">Reference proteome</keyword>
<feature type="transmembrane region" description="Helical" evidence="1">
    <location>
        <begin position="119"/>
        <end position="138"/>
    </location>
</feature>
<protein>
    <recommendedName>
        <fullName evidence="4">G protein-coupled receptor</fullName>
    </recommendedName>
</protein>
<dbReference type="PANTHER" id="PTHR46273">
    <property type="entry name" value="MYOSUPPRESSIN RECEPTOR 1, ISOFORM B-RELATED"/>
    <property type="match status" value="1"/>
</dbReference>